<organism evidence="3 4">
    <name type="scientific">Scytonema hofmannii PCC 7110</name>
    <dbReference type="NCBI Taxonomy" id="128403"/>
    <lineage>
        <taxon>Bacteria</taxon>
        <taxon>Bacillati</taxon>
        <taxon>Cyanobacteriota</taxon>
        <taxon>Cyanophyceae</taxon>
        <taxon>Nostocales</taxon>
        <taxon>Scytonemataceae</taxon>
        <taxon>Scytonema</taxon>
    </lineage>
</organism>
<dbReference type="STRING" id="128403.WA1_45195"/>
<dbReference type="PANTHER" id="PTHR22916:SF65">
    <property type="entry name" value="SLR1065 PROTEIN"/>
    <property type="match status" value="1"/>
</dbReference>
<evidence type="ECO:0000313" key="3">
    <source>
        <dbReference type="EMBL" id="KYC36860.1"/>
    </source>
</evidence>
<evidence type="ECO:0000259" key="2">
    <source>
        <dbReference type="Pfam" id="PF00535"/>
    </source>
</evidence>
<keyword evidence="4" id="KW-1185">Reference proteome</keyword>
<feature type="region of interest" description="Disordered" evidence="1">
    <location>
        <begin position="11"/>
        <end position="30"/>
    </location>
</feature>
<dbReference type="EMBL" id="ANNX02000047">
    <property type="protein sequence ID" value="KYC36860.1"/>
    <property type="molecule type" value="Genomic_DNA"/>
</dbReference>
<dbReference type="InterPro" id="IPR001173">
    <property type="entry name" value="Glyco_trans_2-like"/>
</dbReference>
<dbReference type="PANTHER" id="PTHR22916">
    <property type="entry name" value="GLYCOSYLTRANSFERASE"/>
    <property type="match status" value="1"/>
</dbReference>
<dbReference type="OrthoDB" id="396512at2"/>
<evidence type="ECO:0000256" key="1">
    <source>
        <dbReference type="SAM" id="MobiDB-lite"/>
    </source>
</evidence>
<proteinExistence type="predicted"/>
<dbReference type="SUPFAM" id="SSF53448">
    <property type="entry name" value="Nucleotide-diphospho-sugar transferases"/>
    <property type="match status" value="1"/>
</dbReference>
<protein>
    <recommendedName>
        <fullName evidence="2">Glycosyltransferase 2-like domain-containing protein</fullName>
    </recommendedName>
</protein>
<dbReference type="Proteomes" id="UP000076925">
    <property type="component" value="Unassembled WGS sequence"/>
</dbReference>
<dbReference type="Gene3D" id="3.90.550.10">
    <property type="entry name" value="Spore Coat Polysaccharide Biosynthesis Protein SpsA, Chain A"/>
    <property type="match status" value="1"/>
</dbReference>
<sequence length="345" mass="40510">MSIITRALTLEDLPPPPPGKSGWPWTEQSEPLPDRMPNGYEWPRISVVTPNYNYGHFLEETIRSVLLQGYPNLEYIITDGGSTDGSLEVIEKYAQWLAYYVSEKDKGQSDAINKGFYKATGEIYAWLNSDDVFCQTTLPEIGYFWRDNSNCHFLTGDGYFFITEKSAEKIEYYIKPQNYSLQDLLQYHHDKYLPQPSVFFSQHIFHQLNGLDISLSYAMDLDYWLRIRMLHPLHYIPKCFSKLRHHTDAKTWKSNVVAMAEVKEVIEKYDKHLQLFTRLRNKLSLRLFYASVMLRRGLFEYSIGNKLESTKWWCKSALFCPSIICFVNYWKLIIKILLIQKPTKA</sequence>
<dbReference type="RefSeq" id="WP_017744107.1">
    <property type="nucleotide sequence ID" value="NZ_KQ976354.1"/>
</dbReference>
<feature type="domain" description="Glycosyltransferase 2-like" evidence="2">
    <location>
        <begin position="46"/>
        <end position="188"/>
    </location>
</feature>
<dbReference type="AlphaFoldDB" id="A0A139WWP8"/>
<accession>A0A139WWP8</accession>
<reference evidence="3 4" key="1">
    <citation type="journal article" date="2013" name="Genome Biol. Evol.">
        <title>Genomes of Stigonematalean cyanobacteria (subsection V) and the evolution of oxygenic photosynthesis from prokaryotes to plastids.</title>
        <authorList>
            <person name="Dagan T."/>
            <person name="Roettger M."/>
            <person name="Stucken K."/>
            <person name="Landan G."/>
            <person name="Koch R."/>
            <person name="Major P."/>
            <person name="Gould S.B."/>
            <person name="Goremykin V.V."/>
            <person name="Rippka R."/>
            <person name="Tandeau de Marsac N."/>
            <person name="Gugger M."/>
            <person name="Lockhart P.J."/>
            <person name="Allen J.F."/>
            <person name="Brune I."/>
            <person name="Maus I."/>
            <person name="Puhler A."/>
            <person name="Martin W.F."/>
        </authorList>
    </citation>
    <scope>NUCLEOTIDE SEQUENCE [LARGE SCALE GENOMIC DNA]</scope>
    <source>
        <strain evidence="3 4">PCC 7110</strain>
    </source>
</reference>
<evidence type="ECO:0000313" key="4">
    <source>
        <dbReference type="Proteomes" id="UP000076925"/>
    </source>
</evidence>
<dbReference type="Pfam" id="PF00535">
    <property type="entry name" value="Glycos_transf_2"/>
    <property type="match status" value="1"/>
</dbReference>
<comment type="caution">
    <text evidence="3">The sequence shown here is derived from an EMBL/GenBank/DDBJ whole genome shotgun (WGS) entry which is preliminary data.</text>
</comment>
<dbReference type="CDD" id="cd06433">
    <property type="entry name" value="GT_2_WfgS_like"/>
    <property type="match status" value="1"/>
</dbReference>
<dbReference type="InterPro" id="IPR029044">
    <property type="entry name" value="Nucleotide-diphossugar_trans"/>
</dbReference>
<name>A0A139WWP8_9CYAN</name>
<gene>
    <name evidence="3" type="ORF">WA1_45195</name>
</gene>